<organism evidence="2 3">
    <name type="scientific">Paenibacillus puldeungensis</name>
    <dbReference type="NCBI Taxonomy" id="696536"/>
    <lineage>
        <taxon>Bacteria</taxon>
        <taxon>Bacillati</taxon>
        <taxon>Bacillota</taxon>
        <taxon>Bacilli</taxon>
        <taxon>Bacillales</taxon>
        <taxon>Paenibacillaceae</taxon>
        <taxon>Paenibacillus</taxon>
    </lineage>
</organism>
<evidence type="ECO:0000313" key="2">
    <source>
        <dbReference type="EMBL" id="MFD1175494.1"/>
    </source>
</evidence>
<gene>
    <name evidence="2" type="ORF">ACFQ3W_04155</name>
</gene>
<dbReference type="Proteomes" id="UP001597262">
    <property type="component" value="Unassembled WGS sequence"/>
</dbReference>
<dbReference type="PROSITE" id="PS50943">
    <property type="entry name" value="HTH_CROC1"/>
    <property type="match status" value="1"/>
</dbReference>
<dbReference type="SUPFAM" id="SSF47413">
    <property type="entry name" value="lambda repressor-like DNA-binding domains"/>
    <property type="match status" value="1"/>
</dbReference>
<dbReference type="RefSeq" id="WP_379317211.1">
    <property type="nucleotide sequence ID" value="NZ_JBHTLM010000002.1"/>
</dbReference>
<dbReference type="CDD" id="cd00093">
    <property type="entry name" value="HTH_XRE"/>
    <property type="match status" value="1"/>
</dbReference>
<dbReference type="InterPro" id="IPR010982">
    <property type="entry name" value="Lambda_DNA-bd_dom_sf"/>
</dbReference>
<dbReference type="SMART" id="SM00530">
    <property type="entry name" value="HTH_XRE"/>
    <property type="match status" value="1"/>
</dbReference>
<name>A0ABW3RSW3_9BACL</name>
<reference evidence="3" key="1">
    <citation type="journal article" date="2019" name="Int. J. Syst. Evol. Microbiol.">
        <title>The Global Catalogue of Microorganisms (GCM) 10K type strain sequencing project: providing services to taxonomists for standard genome sequencing and annotation.</title>
        <authorList>
            <consortium name="The Broad Institute Genomics Platform"/>
            <consortium name="The Broad Institute Genome Sequencing Center for Infectious Disease"/>
            <person name="Wu L."/>
            <person name="Ma J."/>
        </authorList>
    </citation>
    <scope>NUCLEOTIDE SEQUENCE [LARGE SCALE GENOMIC DNA]</scope>
    <source>
        <strain evidence="3">CCUG 59189</strain>
    </source>
</reference>
<comment type="caution">
    <text evidence="2">The sequence shown here is derived from an EMBL/GenBank/DDBJ whole genome shotgun (WGS) entry which is preliminary data.</text>
</comment>
<dbReference type="Gene3D" id="1.10.260.40">
    <property type="entry name" value="lambda repressor-like DNA-binding domains"/>
    <property type="match status" value="1"/>
</dbReference>
<sequence>MISTTTIRAELEDYVKKNGTTLHHFAELSGVNVGTLSGIINGNRPISIGQLDRITVAMGFSEGHFYDLYVEDCFVSKAPHWRRLRPFLLRSAELQRHDCIKEILNRLLEDLKQVPAIFETAELLYEQDLKEAAVILYESVIESERSSHSERLAMSYYRIFQVYQNDGRRGFKAALQFLPYRYRLPEALVLDGLSMLIRVYAVRFNWAEVENYADELGQLAWTLYEKKTWKQPDFHPKYPLVFYYGRAFLFKSGTYEYRGMYEEARKWIACYADLSWFEGLDDEAKAEVEQLKMFAKANYLCLDIKAGNLNRIPEYVAFLEAHSQEVVEGLITLMESANRHNFYIDEVIVKFTEQIECYKNFGRDHWLAVNEIDLDYSNQPPYVFRYAVFFQNYAIYHFRKGSYEEGLTHILQSMEMSFKLSSRDLHANTSMAIYELYRQFATEEQNQKYTKLCREVWENEKENVLGGFGYAYA</sequence>
<dbReference type="EMBL" id="JBHTLM010000002">
    <property type="protein sequence ID" value="MFD1175494.1"/>
    <property type="molecule type" value="Genomic_DNA"/>
</dbReference>
<dbReference type="InterPro" id="IPR001387">
    <property type="entry name" value="Cro/C1-type_HTH"/>
</dbReference>
<keyword evidence="3" id="KW-1185">Reference proteome</keyword>
<protein>
    <submittedName>
        <fullName evidence="2">Helix-turn-helix domain-containing protein</fullName>
    </submittedName>
</protein>
<accession>A0ABW3RSW3</accession>
<evidence type="ECO:0000259" key="1">
    <source>
        <dbReference type="PROSITE" id="PS50943"/>
    </source>
</evidence>
<proteinExistence type="predicted"/>
<evidence type="ECO:0000313" key="3">
    <source>
        <dbReference type="Proteomes" id="UP001597262"/>
    </source>
</evidence>
<feature type="domain" description="HTH cro/C1-type" evidence="1">
    <location>
        <begin position="11"/>
        <end position="65"/>
    </location>
</feature>